<proteinExistence type="predicted"/>
<comment type="caution">
    <text evidence="4">The sequence shown here is derived from an EMBL/GenBank/DDBJ whole genome shotgun (WGS) entry which is preliminary data.</text>
</comment>
<reference evidence="4 5" key="1">
    <citation type="submission" date="2020-01" db="EMBL/GenBank/DDBJ databases">
        <title>Leptobacterium flavescens.</title>
        <authorList>
            <person name="Wang G."/>
        </authorList>
    </citation>
    <scope>NUCLEOTIDE SEQUENCE [LARGE SCALE GENOMIC DNA]</scope>
    <source>
        <strain evidence="4 5">KCTC 22160</strain>
    </source>
</reference>
<dbReference type="PROSITE" id="PS51186">
    <property type="entry name" value="GNAT"/>
    <property type="match status" value="1"/>
</dbReference>
<dbReference type="PANTHER" id="PTHR43877">
    <property type="entry name" value="AMINOALKYLPHOSPHONATE N-ACETYLTRANSFERASE-RELATED-RELATED"/>
    <property type="match status" value="1"/>
</dbReference>
<dbReference type="Gene3D" id="3.40.630.30">
    <property type="match status" value="1"/>
</dbReference>
<evidence type="ECO:0000256" key="1">
    <source>
        <dbReference type="ARBA" id="ARBA00022679"/>
    </source>
</evidence>
<keyword evidence="2" id="KW-0012">Acyltransferase</keyword>
<protein>
    <submittedName>
        <fullName evidence="4">GNAT family N-acetyltransferase</fullName>
    </submittedName>
</protein>
<name>A0A6P0UHZ2_9FLAO</name>
<dbReference type="CDD" id="cd04301">
    <property type="entry name" value="NAT_SF"/>
    <property type="match status" value="1"/>
</dbReference>
<dbReference type="EMBL" id="JAABOO010000001">
    <property type="protein sequence ID" value="NER12864.1"/>
    <property type="molecule type" value="Genomic_DNA"/>
</dbReference>
<dbReference type="Pfam" id="PF00583">
    <property type="entry name" value="Acetyltransf_1"/>
    <property type="match status" value="1"/>
</dbReference>
<feature type="domain" description="N-acetyltransferase" evidence="3">
    <location>
        <begin position="1"/>
        <end position="150"/>
    </location>
</feature>
<dbReference type="AlphaFoldDB" id="A0A6P0UHZ2"/>
<evidence type="ECO:0000259" key="3">
    <source>
        <dbReference type="PROSITE" id="PS51186"/>
    </source>
</evidence>
<evidence type="ECO:0000313" key="5">
    <source>
        <dbReference type="Proteomes" id="UP000468581"/>
    </source>
</evidence>
<accession>A0A6P0UHZ2</accession>
<organism evidence="4 5">
    <name type="scientific">Leptobacterium flavescens</name>
    <dbReference type="NCBI Taxonomy" id="472055"/>
    <lineage>
        <taxon>Bacteria</taxon>
        <taxon>Pseudomonadati</taxon>
        <taxon>Bacteroidota</taxon>
        <taxon>Flavobacteriia</taxon>
        <taxon>Flavobacteriales</taxon>
        <taxon>Flavobacteriaceae</taxon>
        <taxon>Leptobacterium</taxon>
    </lineage>
</organism>
<gene>
    <name evidence="4" type="ORF">GWK08_05395</name>
</gene>
<dbReference type="InterPro" id="IPR050832">
    <property type="entry name" value="Bact_Acetyltransf"/>
</dbReference>
<sequence length="150" mass="17475">MEYREVNTSDIPDLAKLRSMDWGTREYWTNRISGYIGGERNPQYALPPRVLYVASDNEKIIGFIAGHLSSRFNCDGELQWINVHPTYQRKGIASELLKVLTKWFVGQQARKICVDADPDDEKAQNFYKQNRARKLSEHWLVWDDIGVLIE</sequence>
<evidence type="ECO:0000313" key="4">
    <source>
        <dbReference type="EMBL" id="NER12864.1"/>
    </source>
</evidence>
<dbReference type="RefSeq" id="WP_163605872.1">
    <property type="nucleotide sequence ID" value="NZ_JAABOO010000001.1"/>
</dbReference>
<dbReference type="Proteomes" id="UP000468581">
    <property type="component" value="Unassembled WGS sequence"/>
</dbReference>
<keyword evidence="5" id="KW-1185">Reference proteome</keyword>
<dbReference type="SUPFAM" id="SSF55729">
    <property type="entry name" value="Acyl-CoA N-acyltransferases (Nat)"/>
    <property type="match status" value="1"/>
</dbReference>
<dbReference type="InterPro" id="IPR000182">
    <property type="entry name" value="GNAT_dom"/>
</dbReference>
<dbReference type="GO" id="GO:0016747">
    <property type="term" value="F:acyltransferase activity, transferring groups other than amino-acyl groups"/>
    <property type="evidence" value="ECO:0007669"/>
    <property type="project" value="InterPro"/>
</dbReference>
<dbReference type="InterPro" id="IPR016181">
    <property type="entry name" value="Acyl_CoA_acyltransferase"/>
</dbReference>
<evidence type="ECO:0000256" key="2">
    <source>
        <dbReference type="ARBA" id="ARBA00023315"/>
    </source>
</evidence>
<keyword evidence="1 4" id="KW-0808">Transferase</keyword>